<dbReference type="PANTHER" id="PTHR12982:SF0">
    <property type="entry name" value="PHOSPHATIDYLINOSITOL N-ACETYLGLUCOSAMINYLTRANSFERASE SUBUNIT C"/>
    <property type="match status" value="1"/>
</dbReference>
<comment type="subcellular location">
    <subcellularLocation>
        <location evidence="1">Membrane</location>
        <topology evidence="1">Multi-pass membrane protein</topology>
    </subcellularLocation>
</comment>
<dbReference type="EMBL" id="JARBHB010000008">
    <property type="protein sequence ID" value="KAJ8877874.1"/>
    <property type="molecule type" value="Genomic_DNA"/>
</dbReference>
<evidence type="ECO:0000256" key="6">
    <source>
        <dbReference type="ARBA" id="ARBA00022989"/>
    </source>
</evidence>
<protein>
    <recommendedName>
        <fullName evidence="11">Phosphatidylinositol N-acetylglucosaminyltransferase subunit C</fullName>
    </recommendedName>
</protein>
<evidence type="ECO:0000256" key="3">
    <source>
        <dbReference type="ARBA" id="ARBA00008321"/>
    </source>
</evidence>
<feature type="transmembrane region" description="Helical" evidence="8">
    <location>
        <begin position="121"/>
        <end position="140"/>
    </location>
</feature>
<comment type="pathway">
    <text evidence="2">Glycolipid biosynthesis; glycosylphosphatidylinositol-anchor biosynthesis.</text>
</comment>
<dbReference type="PIRSF" id="PIRSF016104">
    <property type="entry name" value="GPI2"/>
    <property type="match status" value="1"/>
</dbReference>
<evidence type="ECO:0000256" key="1">
    <source>
        <dbReference type="ARBA" id="ARBA00004141"/>
    </source>
</evidence>
<evidence type="ECO:0000256" key="5">
    <source>
        <dbReference type="ARBA" id="ARBA00022692"/>
    </source>
</evidence>
<reference evidence="9 10" key="1">
    <citation type="submission" date="2023-02" db="EMBL/GenBank/DDBJ databases">
        <title>LHISI_Scaffold_Assembly.</title>
        <authorList>
            <person name="Stuart O.P."/>
            <person name="Cleave R."/>
            <person name="Magrath M.J.L."/>
            <person name="Mikheyev A.S."/>
        </authorList>
    </citation>
    <scope>NUCLEOTIDE SEQUENCE [LARGE SCALE GENOMIC DNA]</scope>
    <source>
        <strain evidence="9">Daus_M_001</strain>
        <tissue evidence="9">Leg muscle</tissue>
    </source>
</reference>
<comment type="caution">
    <text evidence="9">The sequence shown here is derived from an EMBL/GenBank/DDBJ whole genome shotgun (WGS) entry which is preliminary data.</text>
</comment>
<accession>A0ABQ9H0P3</accession>
<keyword evidence="5 8" id="KW-0812">Transmembrane</keyword>
<comment type="similarity">
    <text evidence="3">Belongs to the PIGC family.</text>
</comment>
<dbReference type="Pfam" id="PF06432">
    <property type="entry name" value="GPI2"/>
    <property type="match status" value="1"/>
</dbReference>
<evidence type="ECO:0000313" key="9">
    <source>
        <dbReference type="EMBL" id="KAJ8877874.1"/>
    </source>
</evidence>
<dbReference type="PANTHER" id="PTHR12982">
    <property type="entry name" value="PHOSPHATIDYLINOSITOL GLYCAN, CLASS C"/>
    <property type="match status" value="1"/>
</dbReference>
<evidence type="ECO:0000256" key="7">
    <source>
        <dbReference type="ARBA" id="ARBA00023136"/>
    </source>
</evidence>
<feature type="transmembrane region" description="Helical" evidence="8">
    <location>
        <begin position="90"/>
        <end position="109"/>
    </location>
</feature>
<evidence type="ECO:0000313" key="10">
    <source>
        <dbReference type="Proteomes" id="UP001159363"/>
    </source>
</evidence>
<organism evidence="9 10">
    <name type="scientific">Dryococelus australis</name>
    <dbReference type="NCBI Taxonomy" id="614101"/>
    <lineage>
        <taxon>Eukaryota</taxon>
        <taxon>Metazoa</taxon>
        <taxon>Ecdysozoa</taxon>
        <taxon>Arthropoda</taxon>
        <taxon>Hexapoda</taxon>
        <taxon>Insecta</taxon>
        <taxon>Pterygota</taxon>
        <taxon>Neoptera</taxon>
        <taxon>Polyneoptera</taxon>
        <taxon>Phasmatodea</taxon>
        <taxon>Verophasmatodea</taxon>
        <taxon>Anareolatae</taxon>
        <taxon>Phasmatidae</taxon>
        <taxon>Eurycanthinae</taxon>
        <taxon>Dryococelus</taxon>
    </lineage>
</organism>
<evidence type="ECO:0000256" key="4">
    <source>
        <dbReference type="ARBA" id="ARBA00022502"/>
    </source>
</evidence>
<evidence type="ECO:0000256" key="8">
    <source>
        <dbReference type="SAM" id="Phobius"/>
    </source>
</evidence>
<keyword evidence="10" id="KW-1185">Reference proteome</keyword>
<dbReference type="InterPro" id="IPR009450">
    <property type="entry name" value="Plno_GlcNAc_GPI2"/>
</dbReference>
<gene>
    <name evidence="9" type="ORF">PR048_022333</name>
</gene>
<feature type="transmembrane region" description="Helical" evidence="8">
    <location>
        <begin position="202"/>
        <end position="220"/>
    </location>
</feature>
<feature type="transmembrane region" description="Helical" evidence="8">
    <location>
        <begin position="51"/>
        <end position="78"/>
    </location>
</feature>
<proteinExistence type="inferred from homology"/>
<evidence type="ECO:0000256" key="2">
    <source>
        <dbReference type="ARBA" id="ARBA00004687"/>
    </source>
</evidence>
<name>A0ABQ9H0P3_9NEOP</name>
<keyword evidence="7 8" id="KW-0472">Membrane</keyword>
<feature type="transmembrane region" description="Helical" evidence="8">
    <location>
        <begin position="178"/>
        <end position="196"/>
    </location>
</feature>
<dbReference type="Proteomes" id="UP001159363">
    <property type="component" value="Chromosome 7"/>
</dbReference>
<sequence>MANKKHKAKKQPQPVKVTWKKNLYENVGFPDNYTDVTFLKNLRRNVNKVEVTFLSAVCGAGLVTQEICSVILFVIVFVYLHCDWTQPETVFMASSIVTCIGYCAYRQVLARKQTCIEVYMQDAKTVVIFLVFGYILSPILKTLTDTISTDTIYAMAAFMMSVHVVFFDYGVSVAVVSGCLSLNAALFAAVCLVSRLASSFHAFVLLTCAVESFALLPLLLAQWRGSMTVLVAMITMTVLSLSTVSATITVVFVCAALFITVACPLWFLQWQKYKDNIYGPWDEAVIDDTHWE</sequence>
<keyword evidence="4" id="KW-0337">GPI-anchor biosynthesis</keyword>
<evidence type="ECO:0008006" key="11">
    <source>
        <dbReference type="Google" id="ProtNLM"/>
    </source>
</evidence>
<feature type="transmembrane region" description="Helical" evidence="8">
    <location>
        <begin position="250"/>
        <end position="268"/>
    </location>
</feature>
<keyword evidence="6 8" id="KW-1133">Transmembrane helix</keyword>